<evidence type="ECO:0000313" key="11">
    <source>
        <dbReference type="Proteomes" id="UP000436088"/>
    </source>
</evidence>
<evidence type="ECO:0000256" key="6">
    <source>
        <dbReference type="ARBA" id="ARBA00023002"/>
    </source>
</evidence>
<proteinExistence type="inferred from homology"/>
<dbReference type="GO" id="GO:0004489">
    <property type="term" value="F:methylenetetrahydrofolate reductase [NAD(P)H] activity"/>
    <property type="evidence" value="ECO:0007669"/>
    <property type="project" value="InterPro"/>
</dbReference>
<evidence type="ECO:0000313" key="10">
    <source>
        <dbReference type="EMBL" id="KAE8675532.1"/>
    </source>
</evidence>
<protein>
    <recommendedName>
        <fullName evidence="8">Methylenetetrahydrofolate reductase</fullName>
    </recommendedName>
</protein>
<dbReference type="GO" id="GO:0035999">
    <property type="term" value="P:tetrahydrofolate interconversion"/>
    <property type="evidence" value="ECO:0007669"/>
    <property type="project" value="UniProtKB-UniPathway"/>
</dbReference>
<dbReference type="PROSITE" id="PS50102">
    <property type="entry name" value="RRM"/>
    <property type="match status" value="1"/>
</dbReference>
<dbReference type="InterPro" id="IPR003171">
    <property type="entry name" value="Mehydrof_redctse-like"/>
</dbReference>
<feature type="domain" description="RRM" evidence="9">
    <location>
        <begin position="133"/>
        <end position="209"/>
    </location>
</feature>
<evidence type="ECO:0000256" key="7">
    <source>
        <dbReference type="PROSITE-ProRule" id="PRU00176"/>
    </source>
</evidence>
<dbReference type="InterPro" id="IPR000504">
    <property type="entry name" value="RRM_dom"/>
</dbReference>
<reference evidence="10" key="1">
    <citation type="submission" date="2019-09" db="EMBL/GenBank/DDBJ databases">
        <title>Draft genome information of white flower Hibiscus syriacus.</title>
        <authorList>
            <person name="Kim Y.-M."/>
        </authorList>
    </citation>
    <scope>NUCLEOTIDE SEQUENCE [LARGE SCALE GENOMIC DNA]</scope>
    <source>
        <strain evidence="10">YM2019G1</strain>
    </source>
</reference>
<gene>
    <name evidence="10" type="ORF">F3Y22_tig00111662pilonHSYRG00108</name>
</gene>
<evidence type="ECO:0000259" key="9">
    <source>
        <dbReference type="PROSITE" id="PS50102"/>
    </source>
</evidence>
<comment type="pathway">
    <text evidence="2 8">One-carbon metabolism; tetrahydrofolate interconversion.</text>
</comment>
<evidence type="ECO:0000256" key="8">
    <source>
        <dbReference type="RuleBase" id="RU003862"/>
    </source>
</evidence>
<dbReference type="GO" id="GO:0008143">
    <property type="term" value="F:poly(A) binding"/>
    <property type="evidence" value="ECO:0007669"/>
    <property type="project" value="TreeGrafter"/>
</dbReference>
<dbReference type="Gene3D" id="3.20.20.220">
    <property type="match status" value="1"/>
</dbReference>
<keyword evidence="6 8" id="KW-0560">Oxidoreductase</keyword>
<comment type="similarity">
    <text evidence="8">Belongs to the methylenetetrahydrofolate reductase family.</text>
</comment>
<comment type="caution">
    <text evidence="10">The sequence shown here is derived from an EMBL/GenBank/DDBJ whole genome shotgun (WGS) entry which is preliminary data.</text>
</comment>
<dbReference type="Proteomes" id="UP000436088">
    <property type="component" value="Unassembled WGS sequence"/>
</dbReference>
<dbReference type="InterPro" id="IPR029041">
    <property type="entry name" value="FAD-linked_oxidoreductase-like"/>
</dbReference>
<dbReference type="EMBL" id="VEPZ02001399">
    <property type="protein sequence ID" value="KAE8675532.1"/>
    <property type="molecule type" value="Genomic_DNA"/>
</dbReference>
<dbReference type="InterPro" id="IPR035979">
    <property type="entry name" value="RBD_domain_sf"/>
</dbReference>
<name>A0A6A2XJ11_HIBSY</name>
<keyword evidence="3 8" id="KW-0285">Flavoprotein</keyword>
<evidence type="ECO:0000256" key="3">
    <source>
        <dbReference type="ARBA" id="ARBA00022630"/>
    </source>
</evidence>
<dbReference type="CDD" id="cd12306">
    <property type="entry name" value="RRM_II_PABPs"/>
    <property type="match status" value="1"/>
</dbReference>
<dbReference type="SUPFAM" id="SSF51730">
    <property type="entry name" value="FAD-linked oxidoreductase"/>
    <property type="match status" value="1"/>
</dbReference>
<dbReference type="GO" id="GO:0006555">
    <property type="term" value="P:methionine metabolic process"/>
    <property type="evidence" value="ECO:0007669"/>
    <property type="project" value="InterPro"/>
</dbReference>
<sequence length="469" mass="53266">MASPAPEETQSPPHGQDKFVQVEGSFACALDLITVALEPIKDNDEAIKAYGIHLGIEMCGKILANGVKTLHLYTLNMEQDHILKANVERKEASALPIQVERREASALPIQVERREASTLPIQVERKETSALPIQVEQKDVDYTCTPEEVQKHFQSCGTANRVTILTDKFGQPKRFAYVEFVETDAAQNALLLNESELHGRQLKVSTKRTNVPGMKQYRGRQANPYFLSRRPFMQGPVFYPPYSYRCMEVKGFGFSAMLSVSFGFPNMISAMPTGYSHCLYFLELLQNENFPNAMAHPANKEVAHRQQFFFWKNYRNNRFKFILPRPPPDKSTTTTLPFNNNVSQCHIHLLTKSCQAAVHIISPGSNMRRQSQQVMNITTETESSPARKFEDERWKNGTWDLNMFVRNDRIDCDGVIVAEAERGTCLEMKLVLTKNQESRLQNGVGVGVIMSRKSEDFDNMRKLADEVTC</sequence>
<dbReference type="Pfam" id="PF02219">
    <property type="entry name" value="MTHFR"/>
    <property type="match status" value="1"/>
</dbReference>
<organism evidence="10 11">
    <name type="scientific">Hibiscus syriacus</name>
    <name type="common">Rose of Sharon</name>
    <dbReference type="NCBI Taxonomy" id="106335"/>
    <lineage>
        <taxon>Eukaryota</taxon>
        <taxon>Viridiplantae</taxon>
        <taxon>Streptophyta</taxon>
        <taxon>Embryophyta</taxon>
        <taxon>Tracheophyta</taxon>
        <taxon>Spermatophyta</taxon>
        <taxon>Magnoliopsida</taxon>
        <taxon>eudicotyledons</taxon>
        <taxon>Gunneridae</taxon>
        <taxon>Pentapetalae</taxon>
        <taxon>rosids</taxon>
        <taxon>malvids</taxon>
        <taxon>Malvales</taxon>
        <taxon>Malvaceae</taxon>
        <taxon>Malvoideae</taxon>
        <taxon>Hibiscus</taxon>
    </lineage>
</organism>
<evidence type="ECO:0000256" key="4">
    <source>
        <dbReference type="ARBA" id="ARBA00022827"/>
    </source>
</evidence>
<dbReference type="Pfam" id="PF00076">
    <property type="entry name" value="RRM_1"/>
    <property type="match status" value="1"/>
</dbReference>
<accession>A0A6A2XJ11</accession>
<keyword evidence="11" id="KW-1185">Reference proteome</keyword>
<dbReference type="SMART" id="SM00360">
    <property type="entry name" value="RRM"/>
    <property type="match status" value="1"/>
</dbReference>
<keyword evidence="5 7" id="KW-0694">RNA-binding</keyword>
<dbReference type="AlphaFoldDB" id="A0A6A2XJ11"/>
<dbReference type="InterPro" id="IPR012677">
    <property type="entry name" value="Nucleotide-bd_a/b_plait_sf"/>
</dbReference>
<comment type="cofactor">
    <cofactor evidence="1 8">
        <name>FAD</name>
        <dbReference type="ChEBI" id="CHEBI:57692"/>
    </cofactor>
</comment>
<evidence type="ECO:0000256" key="1">
    <source>
        <dbReference type="ARBA" id="ARBA00001974"/>
    </source>
</evidence>
<dbReference type="PANTHER" id="PTHR23236:SF92">
    <property type="entry name" value="POLYADENYLATE-BINDING PROTEIN 1"/>
    <property type="match status" value="1"/>
</dbReference>
<dbReference type="PANTHER" id="PTHR23236">
    <property type="entry name" value="EUKARYOTIC TRANSLATION INITIATION FACTOR 4B/4H"/>
    <property type="match status" value="1"/>
</dbReference>
<dbReference type="SUPFAM" id="SSF54928">
    <property type="entry name" value="RNA-binding domain, RBD"/>
    <property type="match status" value="1"/>
</dbReference>
<dbReference type="UniPathway" id="UPA00193"/>
<dbReference type="Gene3D" id="3.30.70.330">
    <property type="match status" value="1"/>
</dbReference>
<evidence type="ECO:0000256" key="5">
    <source>
        <dbReference type="ARBA" id="ARBA00022884"/>
    </source>
</evidence>
<keyword evidence="4 8" id="KW-0274">FAD</keyword>
<evidence type="ECO:0000256" key="2">
    <source>
        <dbReference type="ARBA" id="ARBA00004777"/>
    </source>
</evidence>